<keyword evidence="7" id="KW-1185">Reference proteome</keyword>
<keyword evidence="2" id="KW-0004">4Fe-4S</keyword>
<evidence type="ECO:0000256" key="4">
    <source>
        <dbReference type="ARBA" id="ARBA00023004"/>
    </source>
</evidence>
<evidence type="ECO:0000256" key="5">
    <source>
        <dbReference type="ARBA" id="ARBA00023014"/>
    </source>
</evidence>
<comment type="caution">
    <text evidence="6">The sequence shown here is derived from an EMBL/GenBank/DDBJ whole genome shotgun (WGS) entry which is preliminary data.</text>
</comment>
<accession>A0A5N5W854</accession>
<keyword evidence="4" id="KW-0408">Iron</keyword>
<dbReference type="AlphaFoldDB" id="A0A5N5W854"/>
<keyword evidence="5" id="KW-0411">Iron-sulfur</keyword>
<name>A0A5N5W854_STRMB</name>
<organism evidence="6 7">
    <name type="scientific">Streptomyces mobaraensis</name>
    <name type="common">Streptoverticillium mobaraense</name>
    <dbReference type="NCBI Taxonomy" id="35621"/>
    <lineage>
        <taxon>Bacteria</taxon>
        <taxon>Bacillati</taxon>
        <taxon>Actinomycetota</taxon>
        <taxon>Actinomycetes</taxon>
        <taxon>Kitasatosporales</taxon>
        <taxon>Streptomycetaceae</taxon>
        <taxon>Streptomyces</taxon>
    </lineage>
</organism>
<dbReference type="Gene3D" id="3.40.1010.20">
    <property type="entry name" value="4-hydroxy-3-methylbut-2-enyl diphosphate reductase, catalytic domain"/>
    <property type="match status" value="1"/>
</dbReference>
<comment type="cofactor">
    <cofactor evidence="1">
        <name>[4Fe-4S] cluster</name>
        <dbReference type="ChEBI" id="CHEBI:49883"/>
    </cofactor>
</comment>
<proteinExistence type="predicted"/>
<evidence type="ECO:0000256" key="3">
    <source>
        <dbReference type="ARBA" id="ARBA00022723"/>
    </source>
</evidence>
<dbReference type="InterPro" id="IPR003451">
    <property type="entry name" value="LytB/IspH"/>
</dbReference>
<evidence type="ECO:0000256" key="2">
    <source>
        <dbReference type="ARBA" id="ARBA00022485"/>
    </source>
</evidence>
<evidence type="ECO:0000256" key="1">
    <source>
        <dbReference type="ARBA" id="ARBA00001966"/>
    </source>
</evidence>
<dbReference type="GO" id="GO:0050992">
    <property type="term" value="P:dimethylallyl diphosphate biosynthetic process"/>
    <property type="evidence" value="ECO:0007669"/>
    <property type="project" value="InterPro"/>
</dbReference>
<gene>
    <name evidence="6" type="ORF">FRZ00_13125</name>
</gene>
<dbReference type="GO" id="GO:0051745">
    <property type="term" value="F:4-hydroxy-3-methylbut-2-enyl diphosphate reductase activity"/>
    <property type="evidence" value="ECO:0007669"/>
    <property type="project" value="InterPro"/>
</dbReference>
<dbReference type="PANTHER" id="PTHR30426">
    <property type="entry name" value="4-HYDROXY-3-METHYLBUT-2-ENYL DIPHOSPHATE REDUCTASE"/>
    <property type="match status" value="1"/>
</dbReference>
<dbReference type="Pfam" id="PF02401">
    <property type="entry name" value="LYTB"/>
    <property type="match status" value="1"/>
</dbReference>
<evidence type="ECO:0000313" key="6">
    <source>
        <dbReference type="EMBL" id="KAB7845440.1"/>
    </source>
</evidence>
<dbReference type="GO" id="GO:0019288">
    <property type="term" value="P:isopentenyl diphosphate biosynthetic process, methylerythritol 4-phosphate pathway"/>
    <property type="evidence" value="ECO:0007669"/>
    <property type="project" value="InterPro"/>
</dbReference>
<reference evidence="6 7" key="1">
    <citation type="journal article" date="2019" name="Microb. Cell Fact.">
        <title>Exploring novel herbicidin analogues by transcriptional regulator overexpression and MS/MS molecular networking.</title>
        <authorList>
            <person name="Shi Y."/>
            <person name="Gu R."/>
            <person name="Li Y."/>
            <person name="Wang X."/>
            <person name="Ren W."/>
            <person name="Li X."/>
            <person name="Wang L."/>
            <person name="Xie Y."/>
            <person name="Hong B."/>
        </authorList>
    </citation>
    <scope>NUCLEOTIDE SEQUENCE [LARGE SCALE GENOMIC DNA]</scope>
    <source>
        <strain evidence="6 7">US-43</strain>
    </source>
</reference>
<dbReference type="GO" id="GO:0051539">
    <property type="term" value="F:4 iron, 4 sulfur cluster binding"/>
    <property type="evidence" value="ECO:0007669"/>
    <property type="project" value="UniProtKB-KW"/>
</dbReference>
<evidence type="ECO:0000313" key="7">
    <source>
        <dbReference type="Proteomes" id="UP000327000"/>
    </source>
</evidence>
<dbReference type="PANTHER" id="PTHR30426:SF0">
    <property type="entry name" value="4-HYDROXY-3-METHYLBUT-2-ENYL DIPHOSPHATE REDUCTASE"/>
    <property type="match status" value="1"/>
</dbReference>
<feature type="non-terminal residue" evidence="6">
    <location>
        <position position="1"/>
    </location>
</feature>
<sequence length="146" mass="15437">QNKFPNLLSPPSDDICYATQNRQTAVKRMGAEADLVIVVGSKNSSNSVRLVEVALGAGARAAHLVDYAEEIDEAWLEGVSTVGVTSGASVPEILVEGVLEWLAARGYEDVETVKAAEESITFSLPKELRRDLRAEAAANPSPAGTA</sequence>
<dbReference type="Proteomes" id="UP000327000">
    <property type="component" value="Unassembled WGS sequence"/>
</dbReference>
<protein>
    <submittedName>
        <fullName evidence="6">4-hydroxy-3-methylbut-2-enyl diphosphate reductase</fullName>
    </submittedName>
</protein>
<dbReference type="GO" id="GO:0046872">
    <property type="term" value="F:metal ion binding"/>
    <property type="evidence" value="ECO:0007669"/>
    <property type="project" value="UniProtKB-KW"/>
</dbReference>
<keyword evidence="3" id="KW-0479">Metal-binding</keyword>
<dbReference type="EMBL" id="VOKX01000026">
    <property type="protein sequence ID" value="KAB7845440.1"/>
    <property type="molecule type" value="Genomic_DNA"/>
</dbReference>